<comment type="caution">
    <text evidence="1">The sequence shown here is derived from an EMBL/GenBank/DDBJ whole genome shotgun (WGS) entry which is preliminary data.</text>
</comment>
<evidence type="ECO:0000313" key="1">
    <source>
        <dbReference type="EMBL" id="MPC49622.1"/>
    </source>
</evidence>
<accession>A0A5B7FSY9</accession>
<dbReference type="Proteomes" id="UP000324222">
    <property type="component" value="Unassembled WGS sequence"/>
</dbReference>
<gene>
    <name evidence="1" type="ORF">E2C01_043429</name>
</gene>
<proteinExistence type="predicted"/>
<sequence length="177" mass="18618">MAPLGEQGGKIAHSSSQGHISCFRESVALEVFGVLGAPKSALGIPVRGVETCRTSVSVAGSVSQASFRCTHSFALSCVKLCQPGGAESVSKERGGEGVRDERSKLATSLREPYHPTELLAFYSSLSSLLELFLPCVGITVSASCRPIPLHVTTPGGYCRSSFTPLAFSGVFICYLCK</sequence>
<name>A0A5B7FSY9_PORTR</name>
<dbReference type="AlphaFoldDB" id="A0A5B7FSY9"/>
<keyword evidence="2" id="KW-1185">Reference proteome</keyword>
<dbReference type="EMBL" id="VSRR010008994">
    <property type="protein sequence ID" value="MPC49622.1"/>
    <property type="molecule type" value="Genomic_DNA"/>
</dbReference>
<evidence type="ECO:0000313" key="2">
    <source>
        <dbReference type="Proteomes" id="UP000324222"/>
    </source>
</evidence>
<reference evidence="1 2" key="1">
    <citation type="submission" date="2019-05" db="EMBL/GenBank/DDBJ databases">
        <title>Another draft genome of Portunus trituberculatus and its Hox gene families provides insights of decapod evolution.</title>
        <authorList>
            <person name="Jeong J.-H."/>
            <person name="Song I."/>
            <person name="Kim S."/>
            <person name="Choi T."/>
            <person name="Kim D."/>
            <person name="Ryu S."/>
            <person name="Kim W."/>
        </authorList>
    </citation>
    <scope>NUCLEOTIDE SEQUENCE [LARGE SCALE GENOMIC DNA]</scope>
    <source>
        <tissue evidence="1">Muscle</tissue>
    </source>
</reference>
<protein>
    <submittedName>
        <fullName evidence="1">Uncharacterized protein</fullName>
    </submittedName>
</protein>
<organism evidence="1 2">
    <name type="scientific">Portunus trituberculatus</name>
    <name type="common">Swimming crab</name>
    <name type="synonym">Neptunus trituberculatus</name>
    <dbReference type="NCBI Taxonomy" id="210409"/>
    <lineage>
        <taxon>Eukaryota</taxon>
        <taxon>Metazoa</taxon>
        <taxon>Ecdysozoa</taxon>
        <taxon>Arthropoda</taxon>
        <taxon>Crustacea</taxon>
        <taxon>Multicrustacea</taxon>
        <taxon>Malacostraca</taxon>
        <taxon>Eumalacostraca</taxon>
        <taxon>Eucarida</taxon>
        <taxon>Decapoda</taxon>
        <taxon>Pleocyemata</taxon>
        <taxon>Brachyura</taxon>
        <taxon>Eubrachyura</taxon>
        <taxon>Portunoidea</taxon>
        <taxon>Portunidae</taxon>
        <taxon>Portuninae</taxon>
        <taxon>Portunus</taxon>
    </lineage>
</organism>